<dbReference type="InterPro" id="IPR041474">
    <property type="entry name" value="NicS_C"/>
</dbReference>
<dbReference type="EMBL" id="RBIM01000008">
    <property type="protein sequence ID" value="RKQ94195.1"/>
    <property type="molecule type" value="Genomic_DNA"/>
</dbReference>
<sequence length="217" mass="23941">MTTASQPVTPPRRRNAEATKARLMAAGEALFSAHGFAATTLDNIAGHAEANKAMVRYYFGDKDGLYTAIIETIIDDVLANLESALAAPADPVADMGDFIEIFARAIISRPSFPRMILRDYLDGDIMTREGPARKLRGFMDTTRRFYLAGRAAGRFREVDPHMLHLSIVGAAIFFSITRRIRSTLSTHQGMADFEIEVAPFTRHLRDLVLSGITSHKG</sequence>
<dbReference type="PROSITE" id="PS50977">
    <property type="entry name" value="HTH_TETR_2"/>
    <property type="match status" value="1"/>
</dbReference>
<dbReference type="InterPro" id="IPR009057">
    <property type="entry name" value="Homeodomain-like_sf"/>
</dbReference>
<gene>
    <name evidence="4" type="ORF">C7435_3168</name>
</gene>
<dbReference type="InterPro" id="IPR050109">
    <property type="entry name" value="HTH-type_TetR-like_transc_reg"/>
</dbReference>
<dbReference type="SUPFAM" id="SSF46689">
    <property type="entry name" value="Homeodomain-like"/>
    <property type="match status" value="1"/>
</dbReference>
<evidence type="ECO:0000313" key="5">
    <source>
        <dbReference type="Proteomes" id="UP000273675"/>
    </source>
</evidence>
<dbReference type="InterPro" id="IPR001647">
    <property type="entry name" value="HTH_TetR"/>
</dbReference>
<dbReference type="Pfam" id="PF00440">
    <property type="entry name" value="TetR_N"/>
    <property type="match status" value="1"/>
</dbReference>
<dbReference type="Pfam" id="PF17938">
    <property type="entry name" value="TetR_C_29"/>
    <property type="match status" value="1"/>
</dbReference>
<dbReference type="GO" id="GO:0003677">
    <property type="term" value="F:DNA binding"/>
    <property type="evidence" value="ECO:0007669"/>
    <property type="project" value="UniProtKB-UniRule"/>
</dbReference>
<reference evidence="4 5" key="1">
    <citation type="submission" date="2018-10" db="EMBL/GenBank/DDBJ databases">
        <title>Genomic Encyclopedia of Type Strains, Phase IV (KMG-IV): sequencing the most valuable type-strain genomes for metagenomic binning, comparative biology and taxonomic classification.</title>
        <authorList>
            <person name="Goeker M."/>
        </authorList>
    </citation>
    <scope>NUCLEOTIDE SEQUENCE [LARGE SCALE GENOMIC DNA]</scope>
    <source>
        <strain evidence="4 5">DSM 4734</strain>
    </source>
</reference>
<evidence type="ECO:0000256" key="1">
    <source>
        <dbReference type="ARBA" id="ARBA00023125"/>
    </source>
</evidence>
<dbReference type="SUPFAM" id="SSF48498">
    <property type="entry name" value="Tetracyclin repressor-like, C-terminal domain"/>
    <property type="match status" value="1"/>
</dbReference>
<dbReference type="PANTHER" id="PTHR30328:SF54">
    <property type="entry name" value="HTH-TYPE TRANSCRIPTIONAL REPRESSOR SCO4008"/>
    <property type="match status" value="1"/>
</dbReference>
<dbReference type="Proteomes" id="UP000273675">
    <property type="component" value="Unassembled WGS sequence"/>
</dbReference>
<dbReference type="PANTHER" id="PTHR30328">
    <property type="entry name" value="TRANSCRIPTIONAL REPRESSOR"/>
    <property type="match status" value="1"/>
</dbReference>
<dbReference type="RefSeq" id="WP_121212420.1">
    <property type="nucleotide sequence ID" value="NZ_RBIM01000008.1"/>
</dbReference>
<feature type="DNA-binding region" description="H-T-H motif" evidence="2">
    <location>
        <begin position="40"/>
        <end position="59"/>
    </location>
</feature>
<organism evidence="4 5">
    <name type="scientific">Maricaulis maris</name>
    <dbReference type="NCBI Taxonomy" id="74318"/>
    <lineage>
        <taxon>Bacteria</taxon>
        <taxon>Pseudomonadati</taxon>
        <taxon>Pseudomonadota</taxon>
        <taxon>Alphaproteobacteria</taxon>
        <taxon>Maricaulales</taxon>
        <taxon>Maricaulaceae</taxon>
        <taxon>Maricaulis</taxon>
    </lineage>
</organism>
<proteinExistence type="predicted"/>
<dbReference type="Gene3D" id="1.10.357.10">
    <property type="entry name" value="Tetracycline Repressor, domain 2"/>
    <property type="match status" value="1"/>
</dbReference>
<dbReference type="OrthoDB" id="2356263at2"/>
<evidence type="ECO:0000259" key="3">
    <source>
        <dbReference type="PROSITE" id="PS50977"/>
    </source>
</evidence>
<evidence type="ECO:0000256" key="2">
    <source>
        <dbReference type="PROSITE-ProRule" id="PRU00335"/>
    </source>
</evidence>
<evidence type="ECO:0000313" key="4">
    <source>
        <dbReference type="EMBL" id="RKQ94195.1"/>
    </source>
</evidence>
<dbReference type="PROSITE" id="PS01081">
    <property type="entry name" value="HTH_TETR_1"/>
    <property type="match status" value="1"/>
</dbReference>
<comment type="caution">
    <text evidence="4">The sequence shown here is derived from an EMBL/GenBank/DDBJ whole genome shotgun (WGS) entry which is preliminary data.</text>
</comment>
<dbReference type="InterPro" id="IPR036271">
    <property type="entry name" value="Tet_transcr_reg_TetR-rel_C_sf"/>
</dbReference>
<protein>
    <submittedName>
        <fullName evidence="4">TetR family transcriptional regulator</fullName>
    </submittedName>
</protein>
<dbReference type="InterPro" id="IPR023772">
    <property type="entry name" value="DNA-bd_HTH_TetR-type_CS"/>
</dbReference>
<feature type="domain" description="HTH tetR-type" evidence="3">
    <location>
        <begin position="17"/>
        <end position="77"/>
    </location>
</feature>
<keyword evidence="1 2" id="KW-0238">DNA-binding</keyword>
<name>A0A495CY42_9PROT</name>
<dbReference type="AlphaFoldDB" id="A0A495CY42"/>
<accession>A0A495CY42</accession>